<dbReference type="RefSeq" id="WP_089068287.1">
    <property type="nucleotide sequence ID" value="NZ_CP022358.1"/>
</dbReference>
<gene>
    <name evidence="2" type="ORF">CF168_15740</name>
</gene>
<feature type="chain" id="PRO_5012510574" evidence="1">
    <location>
        <begin position="27"/>
        <end position="110"/>
    </location>
</feature>
<evidence type="ECO:0000313" key="2">
    <source>
        <dbReference type="EMBL" id="ASK70182.1"/>
    </source>
</evidence>
<keyword evidence="1" id="KW-0732">Signal</keyword>
<dbReference type="EMBL" id="CP022358">
    <property type="protein sequence ID" value="ASK70182.1"/>
    <property type="molecule type" value="Genomic_DNA"/>
</dbReference>
<evidence type="ECO:0000313" key="3">
    <source>
        <dbReference type="Proteomes" id="UP000198367"/>
    </source>
</evidence>
<dbReference type="Proteomes" id="UP000198367">
    <property type="component" value="Chromosome"/>
</dbReference>
<feature type="signal peptide" evidence="1">
    <location>
        <begin position="1"/>
        <end position="26"/>
    </location>
</feature>
<dbReference type="KEGG" id="sbj:CF168_15740"/>
<sequence length="110" mass="12162">MKTLIHLQIASSLLICSAIPFSHALAATPVMETITVSYRDPLDYALYLHTTEMLSVFRLEIREDISIQARNSLLEMANAAQFNQPSLAQNPSAEINLASLWVSQSQGISE</sequence>
<reference evidence="2 3" key="1">
    <citation type="submission" date="2017-07" db="EMBL/GenBank/DDBJ databases">
        <title>Phenotypical and genomic characterization of a clinical isolate of Shewanella bicestrii sp. nov. producing an extended-spectrum beta-lactamase and a new oxacillinase variant.</title>
        <authorList>
            <person name="Jousset A.B."/>
            <person name="Bonnin R.A."/>
            <person name="Girlich D."/>
            <person name="Dabos L."/>
            <person name="Potron A."/>
            <person name="Dortet L."/>
            <person name="Glaser P."/>
            <person name="Naas T."/>
        </authorList>
    </citation>
    <scope>NUCLEOTIDE SEQUENCE [LARGE SCALE GENOMIC DNA]</scope>
    <source>
        <strain evidence="2 3">JAB-1</strain>
    </source>
</reference>
<proteinExistence type="predicted"/>
<protein>
    <submittedName>
        <fullName evidence="2">Uncharacterized protein</fullName>
    </submittedName>
</protein>
<organism evidence="2 3">
    <name type="scientific">Shewanella bicestrii</name>
    <dbReference type="NCBI Taxonomy" id="2018305"/>
    <lineage>
        <taxon>Bacteria</taxon>
        <taxon>Pseudomonadati</taxon>
        <taxon>Pseudomonadota</taxon>
        <taxon>Gammaproteobacteria</taxon>
        <taxon>Alteromonadales</taxon>
        <taxon>Shewanellaceae</taxon>
        <taxon>Shewanella</taxon>
    </lineage>
</organism>
<evidence type="ECO:0000256" key="1">
    <source>
        <dbReference type="SAM" id="SignalP"/>
    </source>
</evidence>
<keyword evidence="3" id="KW-1185">Reference proteome</keyword>
<dbReference type="AlphaFoldDB" id="A0A220UQM4"/>
<accession>A0A220UQM4</accession>
<name>A0A220UQM4_9GAMM</name>